<dbReference type="EMBL" id="SJPV01000012">
    <property type="protein sequence ID" value="TWU32456.1"/>
    <property type="molecule type" value="Genomic_DNA"/>
</dbReference>
<accession>A0A5C6DB36</accession>
<comment type="caution">
    <text evidence="2">The sequence shown here is derived from an EMBL/GenBank/DDBJ whole genome shotgun (WGS) entry which is preliminary data.</text>
</comment>
<reference evidence="2 3" key="1">
    <citation type="submission" date="2019-02" db="EMBL/GenBank/DDBJ databases">
        <title>Deep-cultivation of Planctomycetes and their phenomic and genomic characterization uncovers novel biology.</title>
        <authorList>
            <person name="Wiegand S."/>
            <person name="Jogler M."/>
            <person name="Boedeker C."/>
            <person name="Pinto D."/>
            <person name="Vollmers J."/>
            <person name="Rivas-Marin E."/>
            <person name="Kohn T."/>
            <person name="Peeters S.H."/>
            <person name="Heuer A."/>
            <person name="Rast P."/>
            <person name="Oberbeckmann S."/>
            <person name="Bunk B."/>
            <person name="Jeske O."/>
            <person name="Meyerdierks A."/>
            <person name="Storesund J.E."/>
            <person name="Kallscheuer N."/>
            <person name="Luecker S."/>
            <person name="Lage O.M."/>
            <person name="Pohl T."/>
            <person name="Merkel B.J."/>
            <person name="Hornburger P."/>
            <person name="Mueller R.-W."/>
            <person name="Bruemmer F."/>
            <person name="Labrenz M."/>
            <person name="Spormann A.M."/>
            <person name="Op Den Camp H."/>
            <person name="Overmann J."/>
            <person name="Amann R."/>
            <person name="Jetten M.S.M."/>
            <person name="Mascher T."/>
            <person name="Medema M.H."/>
            <person name="Devos D.P."/>
            <person name="Kaster A.-K."/>
            <person name="Ovreas L."/>
            <person name="Rohde M."/>
            <person name="Galperin M.Y."/>
            <person name="Jogler C."/>
        </authorList>
    </citation>
    <scope>NUCLEOTIDE SEQUENCE [LARGE SCALE GENOMIC DNA]</scope>
    <source>
        <strain evidence="2 3">Poly41</strain>
    </source>
</reference>
<feature type="compositionally biased region" description="Basic and acidic residues" evidence="1">
    <location>
        <begin position="10"/>
        <end position="20"/>
    </location>
</feature>
<sequence length="235" mass="27077">MRISVQQWRSRHDASRKDVPENDEVLAEPLQTDRLTRKPPAKKGKQMKTCNALDSRLRALEDEFFRQVDIKLCEQLREQILREGKREKLTKLVSIEDQSILDELIDYGINDETVAVLLLVPLVFVAWADGHVTDAERQTVIEIVMRYSPGDRKAYLCVIEQWLDRKPSEKLWDAWKAYVQAVRKRSSGTVAAILSEKLLEHAGRVAKASTSYLNLKRIAIEKQQALARLREALDD</sequence>
<keyword evidence="3" id="KW-1185">Reference proteome</keyword>
<name>A0A5C6DB36_9BACT</name>
<evidence type="ECO:0000313" key="3">
    <source>
        <dbReference type="Proteomes" id="UP000319143"/>
    </source>
</evidence>
<dbReference type="InterPro" id="IPR029024">
    <property type="entry name" value="TerB-like"/>
</dbReference>
<evidence type="ECO:0008006" key="4">
    <source>
        <dbReference type="Google" id="ProtNLM"/>
    </source>
</evidence>
<protein>
    <recommendedName>
        <fullName evidence="4">Tellurite resistance protein TerB</fullName>
    </recommendedName>
</protein>
<dbReference type="AlphaFoldDB" id="A0A5C6DB36"/>
<dbReference type="Proteomes" id="UP000319143">
    <property type="component" value="Unassembled WGS sequence"/>
</dbReference>
<evidence type="ECO:0000256" key="1">
    <source>
        <dbReference type="SAM" id="MobiDB-lite"/>
    </source>
</evidence>
<feature type="compositionally biased region" description="Basic residues" evidence="1">
    <location>
        <begin position="37"/>
        <end position="46"/>
    </location>
</feature>
<organism evidence="2 3">
    <name type="scientific">Novipirellula artificiosorum</name>
    <dbReference type="NCBI Taxonomy" id="2528016"/>
    <lineage>
        <taxon>Bacteria</taxon>
        <taxon>Pseudomonadati</taxon>
        <taxon>Planctomycetota</taxon>
        <taxon>Planctomycetia</taxon>
        <taxon>Pirellulales</taxon>
        <taxon>Pirellulaceae</taxon>
        <taxon>Novipirellula</taxon>
    </lineage>
</organism>
<evidence type="ECO:0000313" key="2">
    <source>
        <dbReference type="EMBL" id="TWU32456.1"/>
    </source>
</evidence>
<gene>
    <name evidence="2" type="ORF">Poly41_54340</name>
</gene>
<dbReference type="SUPFAM" id="SSF158682">
    <property type="entry name" value="TerB-like"/>
    <property type="match status" value="1"/>
</dbReference>
<proteinExistence type="predicted"/>
<feature type="region of interest" description="Disordered" evidence="1">
    <location>
        <begin position="1"/>
        <end position="48"/>
    </location>
</feature>